<feature type="transmembrane region" description="Helical" evidence="2">
    <location>
        <begin position="86"/>
        <end position="110"/>
    </location>
</feature>
<feature type="transmembrane region" description="Helical" evidence="2">
    <location>
        <begin position="116"/>
        <end position="137"/>
    </location>
</feature>
<gene>
    <name evidence="3" type="ORF">H9638_05395</name>
</gene>
<keyword evidence="2" id="KW-1133">Transmembrane helix</keyword>
<comment type="caution">
    <text evidence="3">The sequence shown here is derived from an EMBL/GenBank/DDBJ whole genome shotgun (WGS) entry which is preliminary data.</text>
</comment>
<proteinExistence type="predicted"/>
<keyword evidence="2" id="KW-0812">Transmembrane</keyword>
<sequence length="278" mass="30259">MLWRSKPVARRLLAILALAPVLGYLLGLVFVQLGTEESPWKACISVSAAALVSATVVYRREAAFAALKRDPEAYIQRKGLSRNNRLALWLNTGLSIFVSCSLVLLVLIWGRQDDGLLLLVFGAVLACMWGFTVYVLVSTRKRITRTGLHCSAHGQGRLAAAQLAPGLPYAETRRLIEGELHGNPAFSLIEESGRSLWLRTRKARRHELVIHVELQPAGRLTEIQARSFPIGRMTNNTAAHGAEALVTLLDGLADAAAGHADTFPEPDGSTQARRGVTP</sequence>
<organism evidence="3 4">
    <name type="scientific">Arthrobacter pullicola</name>
    <dbReference type="NCBI Taxonomy" id="2762224"/>
    <lineage>
        <taxon>Bacteria</taxon>
        <taxon>Bacillati</taxon>
        <taxon>Actinomycetota</taxon>
        <taxon>Actinomycetes</taxon>
        <taxon>Micrococcales</taxon>
        <taxon>Micrococcaceae</taxon>
        <taxon>Arthrobacter</taxon>
    </lineage>
</organism>
<dbReference type="RefSeq" id="WP_191746166.1">
    <property type="nucleotide sequence ID" value="NZ_JACSQC010000002.1"/>
</dbReference>
<feature type="region of interest" description="Disordered" evidence="1">
    <location>
        <begin position="259"/>
        <end position="278"/>
    </location>
</feature>
<accession>A0ABR8YG95</accession>
<reference evidence="3 4" key="1">
    <citation type="submission" date="2020-08" db="EMBL/GenBank/DDBJ databases">
        <title>A Genomic Blueprint of the Chicken Gut Microbiome.</title>
        <authorList>
            <person name="Gilroy R."/>
            <person name="Ravi A."/>
            <person name="Getino M."/>
            <person name="Pursley I."/>
            <person name="Horton D.L."/>
            <person name="Alikhan N.-F."/>
            <person name="Baker D."/>
            <person name="Gharbi K."/>
            <person name="Hall N."/>
            <person name="Watson M."/>
            <person name="Adriaenssens E.M."/>
            <person name="Foster-Nyarko E."/>
            <person name="Jarju S."/>
            <person name="Secka A."/>
            <person name="Antonio M."/>
            <person name="Oren A."/>
            <person name="Chaudhuri R."/>
            <person name="La Ragione R.M."/>
            <person name="Hildebrand F."/>
            <person name="Pallen M.J."/>
        </authorList>
    </citation>
    <scope>NUCLEOTIDE SEQUENCE [LARGE SCALE GENOMIC DNA]</scope>
    <source>
        <strain evidence="3 4">Sa2BUA2</strain>
    </source>
</reference>
<evidence type="ECO:0000313" key="3">
    <source>
        <dbReference type="EMBL" id="MBD8043244.1"/>
    </source>
</evidence>
<feature type="transmembrane region" description="Helical" evidence="2">
    <location>
        <begin position="12"/>
        <end position="33"/>
    </location>
</feature>
<keyword evidence="4" id="KW-1185">Reference proteome</keyword>
<dbReference type="EMBL" id="JACSQC010000002">
    <property type="protein sequence ID" value="MBD8043244.1"/>
    <property type="molecule type" value="Genomic_DNA"/>
</dbReference>
<name>A0ABR8YG95_9MICC</name>
<keyword evidence="2" id="KW-0472">Membrane</keyword>
<dbReference type="Proteomes" id="UP000652763">
    <property type="component" value="Unassembled WGS sequence"/>
</dbReference>
<evidence type="ECO:0000313" key="4">
    <source>
        <dbReference type="Proteomes" id="UP000652763"/>
    </source>
</evidence>
<evidence type="ECO:0000256" key="1">
    <source>
        <dbReference type="SAM" id="MobiDB-lite"/>
    </source>
</evidence>
<evidence type="ECO:0000256" key="2">
    <source>
        <dbReference type="SAM" id="Phobius"/>
    </source>
</evidence>
<feature type="transmembrane region" description="Helical" evidence="2">
    <location>
        <begin position="39"/>
        <end position="58"/>
    </location>
</feature>
<protein>
    <submittedName>
        <fullName evidence="3">Uncharacterized protein</fullName>
    </submittedName>
</protein>